<organism evidence="1 2">
    <name type="scientific">Pseudocercospora fuligena</name>
    <dbReference type="NCBI Taxonomy" id="685502"/>
    <lineage>
        <taxon>Eukaryota</taxon>
        <taxon>Fungi</taxon>
        <taxon>Dikarya</taxon>
        <taxon>Ascomycota</taxon>
        <taxon>Pezizomycotina</taxon>
        <taxon>Dothideomycetes</taxon>
        <taxon>Dothideomycetidae</taxon>
        <taxon>Mycosphaerellales</taxon>
        <taxon>Mycosphaerellaceae</taxon>
        <taxon>Pseudocercospora</taxon>
    </lineage>
</organism>
<gene>
    <name evidence="1" type="ORF">HII31_10947</name>
</gene>
<reference evidence="1" key="1">
    <citation type="submission" date="2020-04" db="EMBL/GenBank/DDBJ databases">
        <title>Draft genome resource of the tomato pathogen Pseudocercospora fuligena.</title>
        <authorList>
            <person name="Zaccaron A."/>
        </authorList>
    </citation>
    <scope>NUCLEOTIDE SEQUENCE</scope>
    <source>
        <strain evidence="1">PF001</strain>
    </source>
</reference>
<name>A0A8H6RAQ0_9PEZI</name>
<evidence type="ECO:0000313" key="2">
    <source>
        <dbReference type="Proteomes" id="UP000660729"/>
    </source>
</evidence>
<accession>A0A8H6RAQ0</accession>
<dbReference type="Proteomes" id="UP000660729">
    <property type="component" value="Unassembled WGS sequence"/>
</dbReference>
<sequence>MPHSCICTIVCAHLLRSTKQPLLRSSLLLPNLFQPSLSRRTPSLPLTNLTLPYQPLQHKILRHILSILPLFFLNLLLRYRLPIPIHRHIRNHKLLRSMRIQNPHPLHMHQRLLTPYPHNSLHDSRPLLITSLNIRHREHIRYTSRSFEVFV</sequence>
<evidence type="ECO:0000313" key="1">
    <source>
        <dbReference type="EMBL" id="KAF7187608.1"/>
    </source>
</evidence>
<dbReference type="EMBL" id="JABCIY010000224">
    <property type="protein sequence ID" value="KAF7187608.1"/>
    <property type="molecule type" value="Genomic_DNA"/>
</dbReference>
<comment type="caution">
    <text evidence="1">The sequence shown here is derived from an EMBL/GenBank/DDBJ whole genome shotgun (WGS) entry which is preliminary data.</text>
</comment>
<protein>
    <submittedName>
        <fullName evidence="1">Uncharacterized protein</fullName>
    </submittedName>
</protein>
<proteinExistence type="predicted"/>
<dbReference type="AlphaFoldDB" id="A0A8H6RAQ0"/>
<keyword evidence="2" id="KW-1185">Reference proteome</keyword>